<dbReference type="PANTHER" id="PTHR48182">
    <property type="entry name" value="PROTEIN SERAC1"/>
    <property type="match status" value="1"/>
</dbReference>
<keyword evidence="6" id="KW-0472">Membrane</keyword>
<evidence type="ECO:0000256" key="6">
    <source>
        <dbReference type="ARBA" id="ARBA00023136"/>
    </source>
</evidence>
<evidence type="ECO:0000256" key="3">
    <source>
        <dbReference type="ARBA" id="ARBA00004370"/>
    </source>
</evidence>
<feature type="compositionally biased region" description="Basic and acidic residues" evidence="7">
    <location>
        <begin position="702"/>
        <end position="733"/>
    </location>
</feature>
<feature type="compositionally biased region" description="Pro residues" evidence="7">
    <location>
        <begin position="317"/>
        <end position="329"/>
    </location>
</feature>
<keyword evidence="5" id="KW-0496">Mitochondrion</keyword>
<feature type="region of interest" description="Disordered" evidence="7">
    <location>
        <begin position="422"/>
        <end position="481"/>
    </location>
</feature>
<dbReference type="GO" id="GO:0016020">
    <property type="term" value="C:membrane"/>
    <property type="evidence" value="ECO:0007669"/>
    <property type="project" value="UniProtKB-SubCell"/>
</dbReference>
<sequence>MASKRLGYLHVWYDPEISGLESKVDVIVVKVSSKSECSGYEHENIDLDIGAESYWPTRNLSANIPAAWMAVYYCALIRPGTSLRENLWRCARHLLELLQSERQKRPEIGRKRPIVFLGDNLGSLVVQEAVLRTVFDPNYVRIRSRIAGTALVGAPARGSTYFEIREWCDRSFRADPSVFDFLLSEVEDLLETSKLFWDLCEDLHVLSFVTKERTSFLDPEEEGLFGSILAPDPRLVSSAGNVSDNMETALHAIERKYPLQRNTHQKHQSAAGEAILPEGIERRFMLREIEIPYENSNSGANLLQQEQRANSFTTPPMLRPPPIIRPSPAPSGTLPHPFKLGFDEYAAEHNREHSLDRPLPRPPRSRNRDLRSSESEFQSQMPASTPAEPKESPRINPFTGEPIKQRAAGSKLASLLATTTTLSGKDSVPRSFRSNESYPHSRYTSSDTSSRYRSKGSSNQIHRRSDYTSSEISSWGGSEEGGIKLIMPLSGELALGDIGDREVSFPMAEPQMIPSNAVPTTSYQTPAAEFTTPSPPQRRSLADTQRHYPSIAPNPAGLVSKRRQEQEDEEAMLRSNSKHRKRTPLLEHLNDEERLLITLKEDEALPWKEIAACFSDQSGQSITVATLQMRYLLLRQRLRDWEERDLEALRQMEIRDWEERDLEALRQMEIGGKGNRGRKSTKSATSRSRTESPSTMRFNARSHAEERDQDPTHEHHHMLSLEETPRVDARNTRPEASASRQTISHSDKEAYFVLFAAELQKLITCVTGDRQVSIRSDQAEEESYPSTKTQSYRALEFLLDQSMTTDLELQSCCDALEAALDQSLTVSELIILESKVDLGALIHHSIQRGQVQLTRSLLEFVAKSKTPHKALSAKRAAHFYAIHAIAASALSLSTSNIPDLQVWQALEDRVEICCLFAEPDMSPSESPKDYNFMFQEFLGLTQSKANYYQISLHAWEIPEMIKGWTQGLTVSYQDITANVRSKLFNTVTISGFGTSFQAMTCEQYLIYQWKNYGIEVANWVIDAALLASMKRDGASGALSNDEPAKTVIRRNDMGFVNSDTLAYAFRSHLCLFLQDVPTSIASDVQDIVEWLCQTFRLIEAGHTTGVQLSRTAEEVRFESPSDGHGRANCWMPLFEKGVVAERKDFRDPSGLEGIEMSFELMASLAAVETYHHVQYNNDTGGLILLGFFTALIPTLLHDSGVFQWHFEYTDENILRAEDLVSTQCPWAFVNDSADFAGKRCVVGMWPQANIMLGVEGTRLDFEDSGLPHRSTVLRPNGLEVTAALGLSGGPVQGILQVTRTYEHQVTRQRFTRPDSYVRALDHLSQAVALVYDCKTHIAWLVPQTSLLLHLCHAYYARLSNIKGQPDPIPWAKPSTDGASAATAAFRGSGDIVVSDAGDHDQLLLRQLLVSLSSSLQVTQDTRQLPKKIFRWTKEVYFSELQDQILEPDNGSALRVLDPAEWPSIKAWLEIATKVDGLLVCRNLDQAIALVGPSCSPHNQSPQANANIITNNMNSNNTTTTTTTTQTQLSTHLATCSSCAKVPEGRGYLVAHAWCLQNVLKRRSPLKNKTMATWIQNGKPFDVHLHASNESIWTHPEKVLQSFAKPERGSVCNKTGEHTVEGAVVFGKYGEESLGEWLRKVALSP</sequence>
<organism evidence="8 9">
    <name type="scientific">Aureobasidium pullulans</name>
    <name type="common">Black yeast</name>
    <name type="synonym">Pullularia pullulans</name>
    <dbReference type="NCBI Taxonomy" id="5580"/>
    <lineage>
        <taxon>Eukaryota</taxon>
        <taxon>Fungi</taxon>
        <taxon>Dikarya</taxon>
        <taxon>Ascomycota</taxon>
        <taxon>Pezizomycotina</taxon>
        <taxon>Dothideomycetes</taxon>
        <taxon>Dothideomycetidae</taxon>
        <taxon>Dothideales</taxon>
        <taxon>Saccotheciaceae</taxon>
        <taxon>Aureobasidium</taxon>
    </lineage>
</organism>
<dbReference type="GO" id="GO:0005739">
    <property type="term" value="C:mitochondrion"/>
    <property type="evidence" value="ECO:0007669"/>
    <property type="project" value="UniProtKB-SubCell"/>
</dbReference>
<evidence type="ECO:0000256" key="5">
    <source>
        <dbReference type="ARBA" id="ARBA00023128"/>
    </source>
</evidence>
<dbReference type="GO" id="GO:0005783">
    <property type="term" value="C:endoplasmic reticulum"/>
    <property type="evidence" value="ECO:0007669"/>
    <property type="project" value="UniProtKB-SubCell"/>
</dbReference>
<name>A0A4S8YIL4_AURPU</name>
<dbReference type="Proteomes" id="UP000310421">
    <property type="component" value="Unassembled WGS sequence"/>
</dbReference>
<keyword evidence="4" id="KW-0256">Endoplasmic reticulum</keyword>
<evidence type="ECO:0000256" key="1">
    <source>
        <dbReference type="ARBA" id="ARBA00004173"/>
    </source>
</evidence>
<dbReference type="PANTHER" id="PTHR48182:SF2">
    <property type="entry name" value="PROTEIN SERAC1"/>
    <property type="match status" value="1"/>
</dbReference>
<proteinExistence type="predicted"/>
<accession>A0A4S8YIL4</accession>
<gene>
    <name evidence="8" type="ORF">D6D20_10322</name>
</gene>
<dbReference type="InterPro" id="IPR052374">
    <property type="entry name" value="SERAC1"/>
</dbReference>
<feature type="compositionally biased region" description="Basic and acidic residues" evidence="7">
    <location>
        <begin position="346"/>
        <end position="359"/>
    </location>
</feature>
<comment type="subcellular location">
    <subcellularLocation>
        <location evidence="2">Endoplasmic reticulum</location>
    </subcellularLocation>
    <subcellularLocation>
        <location evidence="3">Membrane</location>
    </subcellularLocation>
    <subcellularLocation>
        <location evidence="1">Mitochondrion</location>
    </subcellularLocation>
</comment>
<evidence type="ECO:0000313" key="8">
    <source>
        <dbReference type="EMBL" id="THW54282.1"/>
    </source>
</evidence>
<dbReference type="EMBL" id="QZAN01000269">
    <property type="protein sequence ID" value="THW54282.1"/>
    <property type="molecule type" value="Genomic_DNA"/>
</dbReference>
<evidence type="ECO:0000313" key="9">
    <source>
        <dbReference type="Proteomes" id="UP000310421"/>
    </source>
</evidence>
<feature type="compositionally biased region" description="Low complexity" evidence="7">
    <location>
        <begin position="441"/>
        <end position="458"/>
    </location>
</feature>
<evidence type="ECO:0000256" key="2">
    <source>
        <dbReference type="ARBA" id="ARBA00004240"/>
    </source>
</evidence>
<comment type="caution">
    <text evidence="8">The sequence shown here is derived from an EMBL/GenBank/DDBJ whole genome shotgun (WGS) entry which is preliminary data.</text>
</comment>
<feature type="region of interest" description="Disordered" evidence="7">
    <location>
        <begin position="312"/>
        <end position="401"/>
    </location>
</feature>
<feature type="region of interest" description="Disordered" evidence="7">
    <location>
        <begin position="548"/>
        <end position="577"/>
    </location>
</feature>
<reference evidence="8 9" key="1">
    <citation type="submission" date="2018-10" db="EMBL/GenBank/DDBJ databases">
        <title>Fifty Aureobasidium pullulans genomes reveal a recombining polyextremotolerant generalist.</title>
        <authorList>
            <person name="Gostincar C."/>
            <person name="Turk M."/>
            <person name="Zajc J."/>
            <person name="Gunde-Cimerman N."/>
        </authorList>
    </citation>
    <scope>NUCLEOTIDE SEQUENCE [LARGE SCALE GENOMIC DNA]</scope>
    <source>
        <strain evidence="8 9">EXF-10751</strain>
    </source>
</reference>
<evidence type="ECO:0000256" key="7">
    <source>
        <dbReference type="SAM" id="MobiDB-lite"/>
    </source>
</evidence>
<protein>
    <submittedName>
        <fullName evidence="8">Uncharacterized protein</fullName>
    </submittedName>
</protein>
<feature type="region of interest" description="Disordered" evidence="7">
    <location>
        <begin position="668"/>
        <end position="742"/>
    </location>
</feature>
<evidence type="ECO:0000256" key="4">
    <source>
        <dbReference type="ARBA" id="ARBA00022824"/>
    </source>
</evidence>